<keyword evidence="2" id="KW-0719">Serine esterase</keyword>
<dbReference type="AlphaFoldDB" id="A0A0B6XVL8"/>
<dbReference type="PANTHER" id="PTHR43918">
    <property type="entry name" value="ACETYLCHOLINESTERASE"/>
    <property type="match status" value="1"/>
</dbReference>
<protein>
    <recommendedName>
        <fullName evidence="4">Carboxylesterase type B domain-containing protein</fullName>
    </recommendedName>
</protein>
<comment type="similarity">
    <text evidence="1">Belongs to the type-B carboxylesterase/lipase family.</text>
</comment>
<dbReference type="Pfam" id="PF00135">
    <property type="entry name" value="COesterase"/>
    <property type="match status" value="1"/>
</dbReference>
<gene>
    <name evidence="5" type="primary">ORF2622</name>
</gene>
<dbReference type="InterPro" id="IPR002018">
    <property type="entry name" value="CarbesteraseB"/>
</dbReference>
<dbReference type="GO" id="GO:0003990">
    <property type="term" value="F:acetylcholinesterase activity"/>
    <property type="evidence" value="ECO:0007669"/>
    <property type="project" value="TreeGrafter"/>
</dbReference>
<dbReference type="Gene3D" id="3.40.50.1820">
    <property type="entry name" value="alpha/beta hydrolase"/>
    <property type="match status" value="1"/>
</dbReference>
<evidence type="ECO:0000256" key="2">
    <source>
        <dbReference type="ARBA" id="ARBA00022487"/>
    </source>
</evidence>
<dbReference type="EMBL" id="HACG01001048">
    <property type="protein sequence ID" value="CEK47913.1"/>
    <property type="molecule type" value="Transcribed_RNA"/>
</dbReference>
<dbReference type="GO" id="GO:0005615">
    <property type="term" value="C:extracellular space"/>
    <property type="evidence" value="ECO:0007669"/>
    <property type="project" value="TreeGrafter"/>
</dbReference>
<evidence type="ECO:0000259" key="4">
    <source>
        <dbReference type="Pfam" id="PF00135"/>
    </source>
</evidence>
<sequence>GAYSVSLLIVSPLTKGIFKRVVLESGSSLALTAVEKPGTKLKVKEATLRSAARVGCNLTTSTEVLQCLQKVDVAQLMNATQDAVTIPRIETTFGFLPDDPVTLLRNGNYNKVDTLHGTNSGEFSGAIQDPENDGVTRQQFINTIR</sequence>
<feature type="non-terminal residue" evidence="5">
    <location>
        <position position="145"/>
    </location>
</feature>
<dbReference type="GO" id="GO:0019695">
    <property type="term" value="P:choline metabolic process"/>
    <property type="evidence" value="ECO:0007669"/>
    <property type="project" value="TreeGrafter"/>
</dbReference>
<dbReference type="SUPFAM" id="SSF53474">
    <property type="entry name" value="alpha/beta-Hydrolases"/>
    <property type="match status" value="1"/>
</dbReference>
<accession>A0A0B6XVL8</accession>
<name>A0A0B6XVL8_9EUPU</name>
<dbReference type="InterPro" id="IPR029058">
    <property type="entry name" value="AB_hydrolase_fold"/>
</dbReference>
<keyword evidence="3" id="KW-0378">Hydrolase</keyword>
<feature type="domain" description="Carboxylesterase type B" evidence="4">
    <location>
        <begin position="1"/>
        <end position="128"/>
    </location>
</feature>
<evidence type="ECO:0000256" key="3">
    <source>
        <dbReference type="ARBA" id="ARBA00022801"/>
    </source>
</evidence>
<reference evidence="5" key="1">
    <citation type="submission" date="2014-12" db="EMBL/GenBank/DDBJ databases">
        <title>Insight into the proteome of Arion vulgaris.</title>
        <authorList>
            <person name="Aradska J."/>
            <person name="Bulat T."/>
            <person name="Smidak R."/>
            <person name="Sarate P."/>
            <person name="Gangsoo J."/>
            <person name="Sialana F."/>
            <person name="Bilban M."/>
            <person name="Lubec G."/>
        </authorList>
    </citation>
    <scope>NUCLEOTIDE SEQUENCE</scope>
    <source>
        <tissue evidence="5">Skin</tissue>
    </source>
</reference>
<dbReference type="GO" id="GO:0006581">
    <property type="term" value="P:acetylcholine catabolic process"/>
    <property type="evidence" value="ECO:0007669"/>
    <property type="project" value="TreeGrafter"/>
</dbReference>
<dbReference type="PANTHER" id="PTHR43918:SF4">
    <property type="entry name" value="CARBOXYLIC ESTER HYDROLASE"/>
    <property type="match status" value="1"/>
</dbReference>
<feature type="non-terminal residue" evidence="5">
    <location>
        <position position="1"/>
    </location>
</feature>
<evidence type="ECO:0000313" key="5">
    <source>
        <dbReference type="EMBL" id="CEK47913.1"/>
    </source>
</evidence>
<dbReference type="InterPro" id="IPR050654">
    <property type="entry name" value="AChE-related_enzymes"/>
</dbReference>
<organism evidence="5">
    <name type="scientific">Arion vulgaris</name>
    <dbReference type="NCBI Taxonomy" id="1028688"/>
    <lineage>
        <taxon>Eukaryota</taxon>
        <taxon>Metazoa</taxon>
        <taxon>Spiralia</taxon>
        <taxon>Lophotrochozoa</taxon>
        <taxon>Mollusca</taxon>
        <taxon>Gastropoda</taxon>
        <taxon>Heterobranchia</taxon>
        <taxon>Euthyneura</taxon>
        <taxon>Panpulmonata</taxon>
        <taxon>Eupulmonata</taxon>
        <taxon>Stylommatophora</taxon>
        <taxon>Helicina</taxon>
        <taxon>Arionoidea</taxon>
        <taxon>Arionidae</taxon>
        <taxon>Arion</taxon>
    </lineage>
</organism>
<proteinExistence type="inferred from homology"/>
<dbReference type="GO" id="GO:0005886">
    <property type="term" value="C:plasma membrane"/>
    <property type="evidence" value="ECO:0007669"/>
    <property type="project" value="TreeGrafter"/>
</dbReference>
<evidence type="ECO:0000256" key="1">
    <source>
        <dbReference type="ARBA" id="ARBA00005964"/>
    </source>
</evidence>